<dbReference type="OrthoDB" id="3558497at2759"/>
<proteinExistence type="predicted"/>
<accession>A0A370TL12</accession>
<keyword evidence="2" id="KW-1185">Reference proteome</keyword>
<dbReference type="EMBL" id="NPIC01000005">
    <property type="protein sequence ID" value="RDL36220.1"/>
    <property type="molecule type" value="Genomic_DNA"/>
</dbReference>
<sequence length="71" mass="8062">MSIHADVADEGIIMVEKNELHTKYATPRRLSQVLKDLLGDSAEFQVEMRHNVYNIKSSKPLDVVRPALSKQ</sequence>
<comment type="caution">
    <text evidence="1">The sequence shown here is derived from an EMBL/GenBank/DDBJ whole genome shotgun (WGS) entry which is preliminary data.</text>
</comment>
<protein>
    <submittedName>
        <fullName evidence="1">Uncharacterized protein</fullName>
    </submittedName>
</protein>
<dbReference type="RefSeq" id="XP_031868876.1">
    <property type="nucleotide sequence ID" value="XM_032015455.1"/>
</dbReference>
<dbReference type="GeneID" id="43599681"/>
<reference evidence="1 2" key="1">
    <citation type="journal article" date="2018" name="IMA Fungus">
        <title>IMA Genome-F 9: Draft genome sequence of Annulohypoxylon stygium, Aspergillus mulundensis, Berkeleyomyces basicola (syn. Thielaviopsis basicola), Ceratocystis smalleyi, two Cercospora beticola strains, Coleophoma cylindrospora, Fusarium fracticaudum, Phialophora cf. hyalina, and Morchella septimelata.</title>
        <authorList>
            <person name="Wingfield B.D."/>
            <person name="Bills G.F."/>
            <person name="Dong Y."/>
            <person name="Huang W."/>
            <person name="Nel W.J."/>
            <person name="Swalarsk-Parry B.S."/>
            <person name="Vaghefi N."/>
            <person name="Wilken P.M."/>
            <person name="An Z."/>
            <person name="de Beer Z.W."/>
            <person name="De Vos L."/>
            <person name="Chen L."/>
            <person name="Duong T.A."/>
            <person name="Gao Y."/>
            <person name="Hammerbacher A."/>
            <person name="Kikkert J.R."/>
            <person name="Li Y."/>
            <person name="Li H."/>
            <person name="Li K."/>
            <person name="Li Q."/>
            <person name="Liu X."/>
            <person name="Ma X."/>
            <person name="Naidoo K."/>
            <person name="Pethybridge S.J."/>
            <person name="Sun J."/>
            <person name="Steenkamp E.T."/>
            <person name="van der Nest M.A."/>
            <person name="van Wyk S."/>
            <person name="Wingfield M.J."/>
            <person name="Xiong C."/>
            <person name="Yue Q."/>
            <person name="Zhang X."/>
        </authorList>
    </citation>
    <scope>NUCLEOTIDE SEQUENCE [LARGE SCALE GENOMIC DNA]</scope>
    <source>
        <strain evidence="1 2">BP 5553</strain>
    </source>
</reference>
<evidence type="ECO:0000313" key="2">
    <source>
        <dbReference type="Proteomes" id="UP000254866"/>
    </source>
</evidence>
<name>A0A370TL12_9HELO</name>
<gene>
    <name evidence="1" type="ORF">BP5553_06832</name>
</gene>
<evidence type="ECO:0000313" key="1">
    <source>
        <dbReference type="EMBL" id="RDL36220.1"/>
    </source>
</evidence>
<dbReference type="Proteomes" id="UP000254866">
    <property type="component" value="Unassembled WGS sequence"/>
</dbReference>
<organism evidence="1 2">
    <name type="scientific">Venustampulla echinocandica</name>
    <dbReference type="NCBI Taxonomy" id="2656787"/>
    <lineage>
        <taxon>Eukaryota</taxon>
        <taxon>Fungi</taxon>
        <taxon>Dikarya</taxon>
        <taxon>Ascomycota</taxon>
        <taxon>Pezizomycotina</taxon>
        <taxon>Leotiomycetes</taxon>
        <taxon>Helotiales</taxon>
        <taxon>Pleuroascaceae</taxon>
        <taxon>Venustampulla</taxon>
    </lineage>
</organism>
<dbReference type="AlphaFoldDB" id="A0A370TL12"/>